<dbReference type="EMBL" id="JBHFQA010000013">
    <property type="protein sequence ID" value="KAL2088431.1"/>
    <property type="molecule type" value="Genomic_DNA"/>
</dbReference>
<dbReference type="GO" id="GO:0005634">
    <property type="term" value="C:nucleus"/>
    <property type="evidence" value="ECO:0007669"/>
    <property type="project" value="UniProtKB-SubCell"/>
</dbReference>
<dbReference type="PANTHER" id="PTHR46790:SF1">
    <property type="entry name" value="CENTROMERE PROTEIN N"/>
    <property type="match status" value="1"/>
</dbReference>
<keyword evidence="6" id="KW-0137">Centromere</keyword>
<proteinExistence type="inferred from homology"/>
<dbReference type="InterPro" id="IPR052011">
    <property type="entry name" value="CENP-NAC/CAD_complex"/>
</dbReference>
<sequence length="349" mass="39877">MDPAVRNLLLRILRKIPTGKLEETLTKWTHLSRTQQQSLNYSQSKWILHENIVYLCEENGLTMKHVSELDMIYCMENPTSATWRACQLTDAEDDASSVELISFKEQFKAHLSELIRNVSIKIKKHDDESIWIRIAWGDHFSKPNHLKPTYVVHYLQTPYVFICNLSSKNKLLLHQALVLATKHGSIKDANLSGRSFHAVRDLLMGHYNKTFPTSHSRPLKERNLSPTHPNIVKEHIEQAEKRQQLAREAFGEGTVPKLERATYTLETRFRGGSGIDTFIDSERPFKTVVTFESKSLLASLRHCVSSGMAESPVSPLLSSITQKGRNYFVITDKTNKGPDMTTQSFRSNV</sequence>
<comment type="similarity">
    <text evidence="3">Belongs to the CENP-N/CHL4 family.</text>
</comment>
<evidence type="ECO:0000313" key="8">
    <source>
        <dbReference type="Proteomes" id="UP001591681"/>
    </source>
</evidence>
<dbReference type="GO" id="GO:0000775">
    <property type="term" value="C:chromosome, centromeric region"/>
    <property type="evidence" value="ECO:0007669"/>
    <property type="project" value="UniProtKB-SubCell"/>
</dbReference>
<evidence type="ECO:0000313" key="7">
    <source>
        <dbReference type="EMBL" id="KAL2088431.1"/>
    </source>
</evidence>
<keyword evidence="4" id="KW-0158">Chromosome</keyword>
<protein>
    <recommendedName>
        <fullName evidence="9">Centromere protein N</fullName>
    </recommendedName>
</protein>
<evidence type="ECO:0000256" key="4">
    <source>
        <dbReference type="ARBA" id="ARBA00022454"/>
    </source>
</evidence>
<evidence type="ECO:0000256" key="2">
    <source>
        <dbReference type="ARBA" id="ARBA00004584"/>
    </source>
</evidence>
<dbReference type="AlphaFoldDB" id="A0ABD1JPP5"/>
<reference evidence="7 8" key="1">
    <citation type="submission" date="2024-09" db="EMBL/GenBank/DDBJ databases">
        <title>A chromosome-level genome assembly of Gray's grenadier anchovy, Coilia grayii.</title>
        <authorList>
            <person name="Fu Z."/>
        </authorList>
    </citation>
    <scope>NUCLEOTIDE SEQUENCE [LARGE SCALE GENOMIC DNA]</scope>
    <source>
        <strain evidence="7">G4</strain>
        <tissue evidence="7">Muscle</tissue>
    </source>
</reference>
<evidence type="ECO:0000256" key="1">
    <source>
        <dbReference type="ARBA" id="ARBA00004123"/>
    </source>
</evidence>
<name>A0ABD1JPP5_9TELE</name>
<dbReference type="InterPro" id="IPR007902">
    <property type="entry name" value="Chl4/mis15/CENP-N"/>
</dbReference>
<evidence type="ECO:0000256" key="5">
    <source>
        <dbReference type="ARBA" id="ARBA00023242"/>
    </source>
</evidence>
<evidence type="ECO:0000256" key="6">
    <source>
        <dbReference type="ARBA" id="ARBA00023328"/>
    </source>
</evidence>
<comment type="caution">
    <text evidence="7">The sequence shown here is derived from an EMBL/GenBank/DDBJ whole genome shotgun (WGS) entry which is preliminary data.</text>
</comment>
<dbReference type="Proteomes" id="UP001591681">
    <property type="component" value="Unassembled WGS sequence"/>
</dbReference>
<keyword evidence="5" id="KW-0539">Nucleus</keyword>
<dbReference type="PANTHER" id="PTHR46790">
    <property type="entry name" value="CENTROMERE PROTEIN N"/>
    <property type="match status" value="1"/>
</dbReference>
<keyword evidence="8" id="KW-1185">Reference proteome</keyword>
<dbReference type="Pfam" id="PF05238">
    <property type="entry name" value="CENP-N"/>
    <property type="match status" value="1"/>
</dbReference>
<organism evidence="7 8">
    <name type="scientific">Coilia grayii</name>
    <name type="common">Gray's grenadier anchovy</name>
    <dbReference type="NCBI Taxonomy" id="363190"/>
    <lineage>
        <taxon>Eukaryota</taxon>
        <taxon>Metazoa</taxon>
        <taxon>Chordata</taxon>
        <taxon>Craniata</taxon>
        <taxon>Vertebrata</taxon>
        <taxon>Euteleostomi</taxon>
        <taxon>Actinopterygii</taxon>
        <taxon>Neopterygii</taxon>
        <taxon>Teleostei</taxon>
        <taxon>Clupei</taxon>
        <taxon>Clupeiformes</taxon>
        <taxon>Clupeoidei</taxon>
        <taxon>Engraulidae</taxon>
        <taxon>Coilinae</taxon>
        <taxon>Coilia</taxon>
    </lineage>
</organism>
<evidence type="ECO:0000256" key="3">
    <source>
        <dbReference type="ARBA" id="ARBA00005566"/>
    </source>
</evidence>
<accession>A0ABD1JPP5</accession>
<comment type="subcellular location">
    <subcellularLocation>
        <location evidence="2">Chromosome</location>
        <location evidence="2">Centromere</location>
    </subcellularLocation>
    <subcellularLocation>
        <location evidence="1">Nucleus</location>
    </subcellularLocation>
</comment>
<evidence type="ECO:0008006" key="9">
    <source>
        <dbReference type="Google" id="ProtNLM"/>
    </source>
</evidence>
<gene>
    <name evidence="7" type="ORF">ACEWY4_015330</name>
</gene>